<gene>
    <name evidence="1" type="ORF">DFR76_102203</name>
</gene>
<evidence type="ECO:0000313" key="1">
    <source>
        <dbReference type="EMBL" id="RDI67803.1"/>
    </source>
</evidence>
<dbReference type="Proteomes" id="UP000254869">
    <property type="component" value="Unassembled WGS sequence"/>
</dbReference>
<dbReference type="EMBL" id="QQBC01000002">
    <property type="protein sequence ID" value="RDI67803.1"/>
    <property type="molecule type" value="Genomic_DNA"/>
</dbReference>
<keyword evidence="2" id="KW-1185">Reference proteome</keyword>
<evidence type="ECO:0000313" key="2">
    <source>
        <dbReference type="Proteomes" id="UP000254869"/>
    </source>
</evidence>
<dbReference type="SUPFAM" id="SSF55961">
    <property type="entry name" value="Bet v1-like"/>
    <property type="match status" value="1"/>
</dbReference>
<dbReference type="AlphaFoldDB" id="A0A370IAR0"/>
<dbReference type="InterPro" id="IPR023393">
    <property type="entry name" value="START-like_dom_sf"/>
</dbReference>
<dbReference type="Gene3D" id="3.30.530.20">
    <property type="match status" value="1"/>
</dbReference>
<comment type="caution">
    <text evidence="1">The sequence shown here is derived from an EMBL/GenBank/DDBJ whole genome shotgun (WGS) entry which is preliminary data.</text>
</comment>
<name>A0A370IAR0_9NOCA</name>
<accession>A0A370IAR0</accession>
<protein>
    <submittedName>
        <fullName evidence="1">Ligand-binding SRPBCC domain-containing protein</fullName>
    </submittedName>
</protein>
<organism evidence="1 2">
    <name type="scientific">Nocardia pseudobrasiliensis</name>
    <dbReference type="NCBI Taxonomy" id="45979"/>
    <lineage>
        <taxon>Bacteria</taxon>
        <taxon>Bacillati</taxon>
        <taxon>Actinomycetota</taxon>
        <taxon>Actinomycetes</taxon>
        <taxon>Mycobacteriales</taxon>
        <taxon>Nocardiaceae</taxon>
        <taxon>Nocardia</taxon>
    </lineage>
</organism>
<dbReference type="RefSeq" id="WP_082876519.1">
    <property type="nucleotide sequence ID" value="NZ_QQBC01000002.1"/>
</dbReference>
<dbReference type="STRING" id="1210086.GCA_001613105_07280"/>
<sequence length="159" mass="18282">MATQHIRVRSEVDAPLDTVWKSITSAEGINAELRPYVRMLTPRGAYDLDIGNVTDGTRLGHSVLLLFGVVPFDYDDITVAEIEPGRRFREESTMLSMRSWTHERTLREIDGRTEVTDAVSFHTRLPLSLIPGTDRALRATVAFLFRHRHQRLRRVLRSR</sequence>
<proteinExistence type="predicted"/>
<reference evidence="1 2" key="1">
    <citation type="submission" date="2018-07" db="EMBL/GenBank/DDBJ databases">
        <title>Genomic Encyclopedia of Type Strains, Phase IV (KMG-IV): sequencing the most valuable type-strain genomes for metagenomic binning, comparative biology and taxonomic classification.</title>
        <authorList>
            <person name="Goeker M."/>
        </authorList>
    </citation>
    <scope>NUCLEOTIDE SEQUENCE [LARGE SCALE GENOMIC DNA]</scope>
    <source>
        <strain evidence="1 2">DSM 44290</strain>
    </source>
</reference>